<dbReference type="Gene3D" id="3.10.450.50">
    <property type="match status" value="1"/>
</dbReference>
<evidence type="ECO:0000259" key="1">
    <source>
        <dbReference type="Pfam" id="PF14534"/>
    </source>
</evidence>
<proteinExistence type="predicted"/>
<evidence type="ECO:0000313" key="2">
    <source>
        <dbReference type="EMBL" id="VVE64723.1"/>
    </source>
</evidence>
<dbReference type="InterPro" id="IPR027843">
    <property type="entry name" value="DUF4440"/>
</dbReference>
<dbReference type="RefSeq" id="WP_150624819.1">
    <property type="nucleotide sequence ID" value="NZ_CABPSQ010000002.1"/>
</dbReference>
<dbReference type="OrthoDB" id="8018097at2"/>
<dbReference type="Pfam" id="PF14534">
    <property type="entry name" value="DUF4440"/>
    <property type="match status" value="1"/>
</dbReference>
<sequence length="141" mass="15963">MAGKHIDEVRQRDSERFGYIDEVRRRESERFEAMIECDVDKLSTLLADGLHYVHSNGKRESKAEFLNALSSGRRKYAAIDVTGQELRQFGDTVVVTGKLDVELETATGSLNSLMMYTAVHVREAGTWHLISWQATRMASPD</sequence>
<dbReference type="InterPro" id="IPR032710">
    <property type="entry name" value="NTF2-like_dom_sf"/>
</dbReference>
<protein>
    <recommendedName>
        <fullName evidence="1">DUF4440 domain-containing protein</fullName>
    </recommendedName>
</protein>
<dbReference type="EMBL" id="CABPSQ010000002">
    <property type="protein sequence ID" value="VVE64723.1"/>
    <property type="molecule type" value="Genomic_DNA"/>
</dbReference>
<accession>A0A5E4ZWP9</accession>
<reference evidence="2 3" key="1">
    <citation type="submission" date="2019-08" db="EMBL/GenBank/DDBJ databases">
        <authorList>
            <person name="Peeters C."/>
        </authorList>
    </citation>
    <scope>NUCLEOTIDE SEQUENCE [LARGE SCALE GENOMIC DNA]</scope>
    <source>
        <strain evidence="2 3">LMG 31118</strain>
    </source>
</reference>
<keyword evidence="3" id="KW-1185">Reference proteome</keyword>
<dbReference type="AlphaFoldDB" id="A0A5E4ZWP9"/>
<dbReference type="SUPFAM" id="SSF54427">
    <property type="entry name" value="NTF2-like"/>
    <property type="match status" value="1"/>
</dbReference>
<name>A0A5E4ZWP9_9BURK</name>
<organism evidence="2 3">
    <name type="scientific">Pandoraea captiosa</name>
    <dbReference type="NCBI Taxonomy" id="2508302"/>
    <lineage>
        <taxon>Bacteria</taxon>
        <taxon>Pseudomonadati</taxon>
        <taxon>Pseudomonadota</taxon>
        <taxon>Betaproteobacteria</taxon>
        <taxon>Burkholderiales</taxon>
        <taxon>Burkholderiaceae</taxon>
        <taxon>Pandoraea</taxon>
    </lineage>
</organism>
<evidence type="ECO:0000313" key="3">
    <source>
        <dbReference type="Proteomes" id="UP000414136"/>
    </source>
</evidence>
<dbReference type="Proteomes" id="UP000414136">
    <property type="component" value="Unassembled WGS sequence"/>
</dbReference>
<feature type="domain" description="DUF4440" evidence="1">
    <location>
        <begin position="23"/>
        <end position="128"/>
    </location>
</feature>
<gene>
    <name evidence="2" type="ORF">PCA31118_01739</name>
</gene>